<dbReference type="EMBL" id="CP000111">
    <property type="protein sequence ID" value="ABS83153.1"/>
    <property type="molecule type" value="Genomic_DNA"/>
</dbReference>
<sequence>MNNIPDKLVMSLILITILFVFGLIFSVKSPERKVIDSPIMWKDDYSNISILRSYEINSKEKRII</sequence>
<dbReference type="KEGG" id="pmi:PMT9312_1877"/>
<dbReference type="eggNOG" id="ENOG5030VP5">
    <property type="taxonomic scope" value="Bacteria"/>
</dbReference>
<reference evidence="2" key="1">
    <citation type="submission" date="2005-07" db="EMBL/GenBank/DDBJ databases">
        <title>Complete sequence of Prochlorococcus marinus str. MIT 9312.</title>
        <authorList>
            <consortium name="US DOE Joint Genome Institute"/>
            <person name="Copeland A."/>
            <person name="Lucas S."/>
            <person name="Lapidus A."/>
            <person name="Barry K."/>
            <person name="Detter J.C."/>
            <person name="Glavina T."/>
            <person name="Hammon N."/>
            <person name="Israni S."/>
            <person name="Pitluck S."/>
            <person name="Thiel J."/>
            <person name="Schmutz J."/>
            <person name="Larimer F."/>
            <person name="Land M."/>
            <person name="Kyrpides N."/>
            <person name="Lykidis A."/>
            <person name="Richardson P."/>
        </authorList>
    </citation>
    <scope>NUCLEOTIDE SEQUENCE [LARGE SCALE GENOMIC DNA]</scope>
    <source>
        <strain evidence="2">MIT 9312</strain>
    </source>
</reference>
<dbReference type="OrthoDB" id="541677at2"/>
<evidence type="ECO:0000313" key="2">
    <source>
        <dbReference type="Proteomes" id="UP000002715"/>
    </source>
</evidence>
<dbReference type="STRING" id="74546.PMT9312_1877"/>
<dbReference type="RefSeq" id="WP_036924512.1">
    <property type="nucleotide sequence ID" value="NC_007577.1"/>
</dbReference>
<name>A7FAH9_PROM9</name>
<accession>A7FAH9</accession>
<dbReference type="Proteomes" id="UP000002715">
    <property type="component" value="Chromosome"/>
</dbReference>
<evidence type="ECO:0000313" key="1">
    <source>
        <dbReference type="EMBL" id="ABS83153.1"/>
    </source>
</evidence>
<organism evidence="1 2">
    <name type="scientific">Prochlorococcus marinus (strain MIT 9312)</name>
    <dbReference type="NCBI Taxonomy" id="74546"/>
    <lineage>
        <taxon>Bacteria</taxon>
        <taxon>Bacillati</taxon>
        <taxon>Cyanobacteriota</taxon>
        <taxon>Cyanophyceae</taxon>
        <taxon>Synechococcales</taxon>
        <taxon>Prochlorococcaceae</taxon>
        <taxon>Prochlorococcus</taxon>
    </lineage>
</organism>
<dbReference type="HOGENOM" id="CLU_2882319_0_0_3"/>
<dbReference type="AlphaFoldDB" id="A7FAH9"/>
<gene>
    <name evidence="1" type="ordered locus">PMT9312_1877</name>
</gene>
<protein>
    <submittedName>
        <fullName evidence="1">Uncharacterized protein</fullName>
    </submittedName>
</protein>
<proteinExistence type="predicted"/>